<proteinExistence type="predicted"/>
<sequence>MKIEFSAPLHRILCDKYGFLVFSSSPSEKEKKEYLKVCELLNRDDLPFTPHVPVVYERKLSNITSLIIEGAVNFTDTGLPLGYRYDFYKARYIGKNYPQEIKVYCKQVTRKRLLQKLKKFSFLEKEGSNV</sequence>
<reference evidence="1" key="1">
    <citation type="submission" date="2022-05" db="EMBL/GenBank/DDBJ databases">
        <title>Draft genome sequences of Clostridium perfringens strains isolated from Peru.</title>
        <authorList>
            <person name="Hurtado R."/>
            <person name="Lima L."/>
            <person name="Sousa T."/>
            <person name="Jaiswal A.K."/>
            <person name="Tiwari S."/>
            <person name="Maturrano L."/>
            <person name="Brenig B."/>
            <person name="Azevedo V."/>
        </authorList>
    </citation>
    <scope>NUCLEOTIDE SEQUENCE</scope>
    <source>
        <strain evidence="1">CP4</strain>
    </source>
</reference>
<dbReference type="Proteomes" id="UP001141166">
    <property type="component" value="Unassembled WGS sequence"/>
</dbReference>
<evidence type="ECO:0000313" key="2">
    <source>
        <dbReference type="Proteomes" id="UP001141166"/>
    </source>
</evidence>
<protein>
    <submittedName>
        <fullName evidence="1">Uncharacterized protein</fullName>
    </submittedName>
</protein>
<dbReference type="EMBL" id="JAMWMK010000023">
    <property type="protein sequence ID" value="MDC4248730.1"/>
    <property type="molecule type" value="Genomic_DNA"/>
</dbReference>
<dbReference type="AlphaFoldDB" id="A0A9X3XX32"/>
<name>A0A9X3XX32_ENTFC</name>
<gene>
    <name evidence="1" type="ORF">M3X98_11860</name>
</gene>
<organism evidence="1 2">
    <name type="scientific">Enterococcus faecium</name>
    <name type="common">Streptococcus faecium</name>
    <dbReference type="NCBI Taxonomy" id="1352"/>
    <lineage>
        <taxon>Bacteria</taxon>
        <taxon>Bacillati</taxon>
        <taxon>Bacillota</taxon>
        <taxon>Bacilli</taxon>
        <taxon>Lactobacillales</taxon>
        <taxon>Enterococcaceae</taxon>
        <taxon>Enterococcus</taxon>
    </lineage>
</organism>
<dbReference type="RefSeq" id="WP_207428388.1">
    <property type="nucleotide sequence ID" value="NZ_JAMWMK010000023.1"/>
</dbReference>
<evidence type="ECO:0000313" key="1">
    <source>
        <dbReference type="EMBL" id="MDC4248730.1"/>
    </source>
</evidence>
<accession>A0A9X3XX32</accession>
<comment type="caution">
    <text evidence="1">The sequence shown here is derived from an EMBL/GenBank/DDBJ whole genome shotgun (WGS) entry which is preliminary data.</text>
</comment>